<organism evidence="2 3">
    <name type="scientific">Alkalicaulis satelles</name>
    <dbReference type="NCBI Taxonomy" id="2609175"/>
    <lineage>
        <taxon>Bacteria</taxon>
        <taxon>Pseudomonadati</taxon>
        <taxon>Pseudomonadota</taxon>
        <taxon>Alphaproteobacteria</taxon>
        <taxon>Maricaulales</taxon>
        <taxon>Maricaulaceae</taxon>
        <taxon>Alkalicaulis</taxon>
    </lineage>
</organism>
<keyword evidence="1" id="KW-1133">Transmembrane helix</keyword>
<feature type="transmembrane region" description="Helical" evidence="1">
    <location>
        <begin position="99"/>
        <end position="122"/>
    </location>
</feature>
<evidence type="ECO:0008006" key="4">
    <source>
        <dbReference type="Google" id="ProtNLM"/>
    </source>
</evidence>
<accession>A0A5M6ZHE7</accession>
<keyword evidence="1" id="KW-0812">Transmembrane</keyword>
<dbReference type="AlphaFoldDB" id="A0A5M6ZHE7"/>
<evidence type="ECO:0000313" key="2">
    <source>
        <dbReference type="EMBL" id="KAA5803555.1"/>
    </source>
</evidence>
<feature type="transmembrane region" description="Helical" evidence="1">
    <location>
        <begin position="59"/>
        <end position="78"/>
    </location>
</feature>
<proteinExistence type="predicted"/>
<reference evidence="2 3" key="1">
    <citation type="submission" date="2019-09" db="EMBL/GenBank/DDBJ databases">
        <authorList>
            <person name="Kevbrin V."/>
            <person name="Grouzdev D.S."/>
        </authorList>
    </citation>
    <scope>NUCLEOTIDE SEQUENCE [LARGE SCALE GENOMIC DNA]</scope>
    <source>
        <strain evidence="2 3">G-192</strain>
    </source>
</reference>
<protein>
    <recommendedName>
        <fullName evidence="4">Mercuric transport protein MerT</fullName>
    </recommendedName>
</protein>
<sequence length="126" mass="12880">MRLALREAAAPALALFASAGTLICCALPALLVTIGAGAVMAGLASNAPGLIFLSAHKEWVFAIAAGLLAAAFAVRWATRNAPCPADPAQAAACTRMRKLGGWALWSALVLLLIGGFFAFFAAELLL</sequence>
<feature type="transmembrane region" description="Helical" evidence="1">
    <location>
        <begin position="12"/>
        <end position="39"/>
    </location>
</feature>
<dbReference type="Proteomes" id="UP000325122">
    <property type="component" value="Unassembled WGS sequence"/>
</dbReference>
<dbReference type="EMBL" id="VWOJ01000002">
    <property type="protein sequence ID" value="KAA5803555.1"/>
    <property type="molecule type" value="Genomic_DNA"/>
</dbReference>
<keyword evidence="3" id="KW-1185">Reference proteome</keyword>
<comment type="caution">
    <text evidence="2">The sequence shown here is derived from an EMBL/GenBank/DDBJ whole genome shotgun (WGS) entry which is preliminary data.</text>
</comment>
<dbReference type="RefSeq" id="WP_150022823.1">
    <property type="nucleotide sequence ID" value="NZ_VWOJ01000002.1"/>
</dbReference>
<name>A0A5M6ZHE7_9PROT</name>
<evidence type="ECO:0000313" key="3">
    <source>
        <dbReference type="Proteomes" id="UP000325122"/>
    </source>
</evidence>
<gene>
    <name evidence="2" type="ORF">F1654_07050</name>
</gene>
<evidence type="ECO:0000256" key="1">
    <source>
        <dbReference type="SAM" id="Phobius"/>
    </source>
</evidence>
<keyword evidence="1" id="KW-0472">Membrane</keyword>